<accession>A0ABN3UKG9</accession>
<name>A0ABN3UKG9_9MICO</name>
<proteinExistence type="predicted"/>
<gene>
    <name evidence="2" type="ORF">GCM10009867_14940</name>
</gene>
<sequence>MEVAWAWAFLDLPPDGFDEELEFWRQVTRTTLSAWRGEQGEFATLLPDEGHPWLKVQRVGGPGGVHLDLAVAAPLPQARDEVLALGATVLDELDDLVVCRSPAGFTFCLTPSAPSEPGQGQVRAGQSSLLDQVCLDIPADRYVAELAFWMRLTGWLPPSPEPDDSGLLPLKRPDGMPLRLLTQRLGAGGAGGTRDTGATVASERHGGSVTAHVDLACADRAATTREHEALGARVESVHEGWTVLRAPGGRRYCVTERDPLTGVRG</sequence>
<dbReference type="EMBL" id="BAAARN010000001">
    <property type="protein sequence ID" value="GAA2734561.1"/>
    <property type="molecule type" value="Genomic_DNA"/>
</dbReference>
<organism evidence="2 3">
    <name type="scientific">Pedococcus aerophilus</name>
    <dbReference type="NCBI Taxonomy" id="436356"/>
    <lineage>
        <taxon>Bacteria</taxon>
        <taxon>Bacillati</taxon>
        <taxon>Actinomycetota</taxon>
        <taxon>Actinomycetes</taxon>
        <taxon>Micrococcales</taxon>
        <taxon>Intrasporangiaceae</taxon>
        <taxon>Pedococcus</taxon>
    </lineage>
</organism>
<dbReference type="InterPro" id="IPR029068">
    <property type="entry name" value="Glyas_Bleomycin-R_OHBP_Dase"/>
</dbReference>
<dbReference type="RefSeq" id="WP_344191719.1">
    <property type="nucleotide sequence ID" value="NZ_BAAARN010000001.1"/>
</dbReference>
<dbReference type="Gene3D" id="3.10.180.10">
    <property type="entry name" value="2,3-Dihydroxybiphenyl 1,2-Dioxygenase, domain 1"/>
    <property type="match status" value="2"/>
</dbReference>
<reference evidence="2 3" key="1">
    <citation type="journal article" date="2019" name="Int. J. Syst. Evol. Microbiol.">
        <title>The Global Catalogue of Microorganisms (GCM) 10K type strain sequencing project: providing services to taxonomists for standard genome sequencing and annotation.</title>
        <authorList>
            <consortium name="The Broad Institute Genomics Platform"/>
            <consortium name="The Broad Institute Genome Sequencing Center for Infectious Disease"/>
            <person name="Wu L."/>
            <person name="Ma J."/>
        </authorList>
    </citation>
    <scope>NUCLEOTIDE SEQUENCE [LARGE SCALE GENOMIC DNA]</scope>
    <source>
        <strain evidence="2 3">JCM 16378</strain>
    </source>
</reference>
<keyword evidence="3" id="KW-1185">Reference proteome</keyword>
<evidence type="ECO:0000313" key="2">
    <source>
        <dbReference type="EMBL" id="GAA2734561.1"/>
    </source>
</evidence>
<dbReference type="SUPFAM" id="SSF54593">
    <property type="entry name" value="Glyoxalase/Bleomycin resistance protein/Dihydroxybiphenyl dioxygenase"/>
    <property type="match status" value="1"/>
</dbReference>
<dbReference type="Proteomes" id="UP001501326">
    <property type="component" value="Unassembled WGS sequence"/>
</dbReference>
<feature type="domain" description="Glyoxalase-like" evidence="1">
    <location>
        <begin position="132"/>
        <end position="255"/>
    </location>
</feature>
<evidence type="ECO:0000259" key="1">
    <source>
        <dbReference type="Pfam" id="PF18029"/>
    </source>
</evidence>
<comment type="caution">
    <text evidence="2">The sequence shown here is derived from an EMBL/GenBank/DDBJ whole genome shotgun (WGS) entry which is preliminary data.</text>
</comment>
<dbReference type="PANTHER" id="PTHR35908">
    <property type="entry name" value="HYPOTHETICAL FUSION PROTEIN"/>
    <property type="match status" value="1"/>
</dbReference>
<dbReference type="Pfam" id="PF18029">
    <property type="entry name" value="Glyoxalase_6"/>
    <property type="match status" value="2"/>
</dbReference>
<protein>
    <recommendedName>
        <fullName evidence="1">Glyoxalase-like domain-containing protein</fullName>
    </recommendedName>
</protein>
<feature type="domain" description="Glyoxalase-like" evidence="1">
    <location>
        <begin position="15"/>
        <end position="110"/>
    </location>
</feature>
<dbReference type="InterPro" id="IPR041581">
    <property type="entry name" value="Glyoxalase_6"/>
</dbReference>
<evidence type="ECO:0000313" key="3">
    <source>
        <dbReference type="Proteomes" id="UP001501326"/>
    </source>
</evidence>
<dbReference type="PANTHER" id="PTHR35908:SF1">
    <property type="entry name" value="CONSERVED PROTEIN"/>
    <property type="match status" value="1"/>
</dbReference>